<accession>B2WIT0</accession>
<name>B2WIT0_PYRTR</name>
<protein>
    <submittedName>
        <fullName evidence="1">Uncharacterized protein</fullName>
    </submittedName>
</protein>
<dbReference type="InParanoid" id="B2WIT0"/>
<dbReference type="Proteomes" id="UP000001471">
    <property type="component" value="Unassembled WGS sequence"/>
</dbReference>
<evidence type="ECO:0000313" key="1">
    <source>
        <dbReference type="EMBL" id="EDU42940.1"/>
    </source>
</evidence>
<dbReference type="AlphaFoldDB" id="B2WIT0"/>
<dbReference type="HOGENOM" id="CLU_2689017_0_0_1"/>
<reference evidence="2" key="1">
    <citation type="journal article" date="2013" name="G3 (Bethesda)">
        <title>Comparative genomics of a plant-pathogenic fungus, Pyrenophora tritici-repentis, reveals transduplication and the impact of repeat elements on pathogenicity and population divergence.</title>
        <authorList>
            <person name="Manning V.A."/>
            <person name="Pandelova I."/>
            <person name="Dhillon B."/>
            <person name="Wilhelm L.J."/>
            <person name="Goodwin S.B."/>
            <person name="Berlin A.M."/>
            <person name="Figueroa M."/>
            <person name="Freitag M."/>
            <person name="Hane J.K."/>
            <person name="Henrissat B."/>
            <person name="Holman W.H."/>
            <person name="Kodira C.D."/>
            <person name="Martin J."/>
            <person name="Oliver R.P."/>
            <person name="Robbertse B."/>
            <person name="Schackwitz W."/>
            <person name="Schwartz D.C."/>
            <person name="Spatafora J.W."/>
            <person name="Turgeon B.G."/>
            <person name="Yandava C."/>
            <person name="Young S."/>
            <person name="Zhou S."/>
            <person name="Zeng Q."/>
            <person name="Grigoriev I.V."/>
            <person name="Ma L.-J."/>
            <person name="Ciuffetti L.M."/>
        </authorList>
    </citation>
    <scope>NUCLEOTIDE SEQUENCE [LARGE SCALE GENOMIC DNA]</scope>
    <source>
        <strain evidence="2">Pt-1C-BFP</strain>
    </source>
</reference>
<sequence>MAGLAQPGYFETGSKHYYRLAGAWVVTGSEPLISHQVPEAIVAKGMPFYHDIRIDAAVSSTLTGEVVHPGNLQR</sequence>
<proteinExistence type="predicted"/>
<dbReference type="EMBL" id="DS231626">
    <property type="protein sequence ID" value="EDU42940.1"/>
    <property type="molecule type" value="Genomic_DNA"/>
</dbReference>
<organism evidence="1 2">
    <name type="scientific">Pyrenophora tritici-repentis (strain Pt-1C-BFP)</name>
    <name type="common">Wheat tan spot fungus</name>
    <name type="synonym">Drechslera tritici-repentis</name>
    <dbReference type="NCBI Taxonomy" id="426418"/>
    <lineage>
        <taxon>Eukaryota</taxon>
        <taxon>Fungi</taxon>
        <taxon>Dikarya</taxon>
        <taxon>Ascomycota</taxon>
        <taxon>Pezizomycotina</taxon>
        <taxon>Dothideomycetes</taxon>
        <taxon>Pleosporomycetidae</taxon>
        <taxon>Pleosporales</taxon>
        <taxon>Pleosporineae</taxon>
        <taxon>Pleosporaceae</taxon>
        <taxon>Pyrenophora</taxon>
    </lineage>
</organism>
<evidence type="ECO:0000313" key="2">
    <source>
        <dbReference type="Proteomes" id="UP000001471"/>
    </source>
</evidence>
<gene>
    <name evidence="1" type="ORF">PTRG_09889</name>
</gene>